<keyword evidence="2" id="KW-1185">Reference proteome</keyword>
<reference evidence="1" key="2">
    <citation type="submission" date="2020-11" db="EMBL/GenBank/DDBJ databases">
        <authorList>
            <person name="McCartney M.A."/>
            <person name="Auch B."/>
            <person name="Kono T."/>
            <person name="Mallez S."/>
            <person name="Becker A."/>
            <person name="Gohl D.M."/>
            <person name="Silverstein K.A.T."/>
            <person name="Koren S."/>
            <person name="Bechman K.B."/>
            <person name="Herman A."/>
            <person name="Abrahante J.E."/>
            <person name="Garbe J."/>
        </authorList>
    </citation>
    <scope>NUCLEOTIDE SEQUENCE</scope>
    <source>
        <strain evidence="1">Duluth1</strain>
        <tissue evidence="1">Whole animal</tissue>
    </source>
</reference>
<proteinExistence type="predicted"/>
<evidence type="ECO:0000313" key="1">
    <source>
        <dbReference type="EMBL" id="KAH3700012.1"/>
    </source>
</evidence>
<organism evidence="1 2">
    <name type="scientific">Dreissena polymorpha</name>
    <name type="common">Zebra mussel</name>
    <name type="synonym">Mytilus polymorpha</name>
    <dbReference type="NCBI Taxonomy" id="45954"/>
    <lineage>
        <taxon>Eukaryota</taxon>
        <taxon>Metazoa</taxon>
        <taxon>Spiralia</taxon>
        <taxon>Lophotrochozoa</taxon>
        <taxon>Mollusca</taxon>
        <taxon>Bivalvia</taxon>
        <taxon>Autobranchia</taxon>
        <taxon>Heteroconchia</taxon>
        <taxon>Euheterodonta</taxon>
        <taxon>Imparidentia</taxon>
        <taxon>Neoheterodontei</taxon>
        <taxon>Myida</taxon>
        <taxon>Dreissenoidea</taxon>
        <taxon>Dreissenidae</taxon>
        <taxon>Dreissena</taxon>
    </lineage>
</organism>
<evidence type="ECO:0000313" key="2">
    <source>
        <dbReference type="Proteomes" id="UP000828390"/>
    </source>
</evidence>
<accession>A0A9D3YFZ4</accession>
<name>A0A9D3YFZ4_DREPO</name>
<gene>
    <name evidence="1" type="ORF">DPMN_074975</name>
</gene>
<dbReference type="Proteomes" id="UP000828390">
    <property type="component" value="Unassembled WGS sequence"/>
</dbReference>
<dbReference type="AlphaFoldDB" id="A0A9D3YFZ4"/>
<protein>
    <submittedName>
        <fullName evidence="1">Uncharacterized protein</fullName>
    </submittedName>
</protein>
<sequence>MLKSTQKNRFYRHGSHTETQGRFVLQESEFGLEQCGKTLPNHAISREMPL</sequence>
<reference evidence="1" key="1">
    <citation type="journal article" date="2019" name="bioRxiv">
        <title>The Genome of the Zebra Mussel, Dreissena polymorpha: A Resource for Invasive Species Research.</title>
        <authorList>
            <person name="McCartney M.A."/>
            <person name="Auch B."/>
            <person name="Kono T."/>
            <person name="Mallez S."/>
            <person name="Zhang Y."/>
            <person name="Obille A."/>
            <person name="Becker A."/>
            <person name="Abrahante J.E."/>
            <person name="Garbe J."/>
            <person name="Badalamenti J.P."/>
            <person name="Herman A."/>
            <person name="Mangelson H."/>
            <person name="Liachko I."/>
            <person name="Sullivan S."/>
            <person name="Sone E.D."/>
            <person name="Koren S."/>
            <person name="Silverstein K.A.T."/>
            <person name="Beckman K.B."/>
            <person name="Gohl D.M."/>
        </authorList>
    </citation>
    <scope>NUCLEOTIDE SEQUENCE</scope>
    <source>
        <strain evidence="1">Duluth1</strain>
        <tissue evidence="1">Whole animal</tissue>
    </source>
</reference>
<dbReference type="EMBL" id="JAIWYP010000015">
    <property type="protein sequence ID" value="KAH3700012.1"/>
    <property type="molecule type" value="Genomic_DNA"/>
</dbReference>
<comment type="caution">
    <text evidence="1">The sequence shown here is derived from an EMBL/GenBank/DDBJ whole genome shotgun (WGS) entry which is preliminary data.</text>
</comment>